<comment type="caution">
    <text evidence="6">The sequence shown here is derived from an EMBL/GenBank/DDBJ whole genome shotgun (WGS) entry which is preliminary data.</text>
</comment>
<organism evidence="6 7">
    <name type="scientific">Snodgrassella alvi</name>
    <dbReference type="NCBI Taxonomy" id="1196083"/>
    <lineage>
        <taxon>Bacteria</taxon>
        <taxon>Pseudomonadati</taxon>
        <taxon>Pseudomonadota</taxon>
        <taxon>Betaproteobacteria</taxon>
        <taxon>Neisseriales</taxon>
        <taxon>Neisseriaceae</taxon>
        <taxon>Snodgrassella</taxon>
    </lineage>
</organism>
<dbReference type="AlphaFoldDB" id="A0A2N9XI70"/>
<feature type="domain" description="VENN motif-containing" evidence="5">
    <location>
        <begin position="23"/>
        <end position="68"/>
    </location>
</feature>
<evidence type="ECO:0000313" key="7">
    <source>
        <dbReference type="Proteomes" id="UP000231484"/>
    </source>
</evidence>
<proteinExistence type="predicted"/>
<name>A0A2N9XI70_9NEIS</name>
<sequence>MAAAGAEATTPILSQWLYGKNPADLTADEKAAVSAIAGLTGAATGAAVRGNMADEAQRYQAAYSAVNNHFKISKTIKKWIIWALL</sequence>
<comment type="subcellular location">
    <subcellularLocation>
        <location evidence="1">Target cell</location>
        <location evidence="1">Target cell cytoplasm</location>
    </subcellularLocation>
</comment>
<dbReference type="GO" id="GO:0090729">
    <property type="term" value="F:toxin activity"/>
    <property type="evidence" value="ECO:0007669"/>
    <property type="project" value="UniProtKB-KW"/>
</dbReference>
<evidence type="ECO:0000256" key="2">
    <source>
        <dbReference type="ARBA" id="ARBA00022656"/>
    </source>
</evidence>
<protein>
    <recommendedName>
        <fullName evidence="5">VENN motif-containing domain-containing protein</fullName>
    </recommendedName>
</protein>
<accession>A0A2N9XI70</accession>
<keyword evidence="2" id="KW-0800">Toxin</keyword>
<evidence type="ECO:0000259" key="5">
    <source>
        <dbReference type="Pfam" id="PF04829"/>
    </source>
</evidence>
<evidence type="ECO:0000256" key="4">
    <source>
        <dbReference type="ARBA" id="ARBA00023026"/>
    </source>
</evidence>
<dbReference type="InterPro" id="IPR006914">
    <property type="entry name" value="VENN_dom"/>
</dbReference>
<keyword evidence="3" id="KW-1266">Target cell cytoplasm</keyword>
<gene>
    <name evidence="6" type="ORF">BHC48_09790</name>
</gene>
<dbReference type="Pfam" id="PF04829">
    <property type="entry name" value="PT-VENN"/>
    <property type="match status" value="1"/>
</dbReference>
<dbReference type="EMBL" id="MEIQ01000053">
    <property type="protein sequence ID" value="PIT48025.1"/>
    <property type="molecule type" value="Genomic_DNA"/>
</dbReference>
<keyword evidence="4" id="KW-0843">Virulence</keyword>
<evidence type="ECO:0000256" key="3">
    <source>
        <dbReference type="ARBA" id="ARBA00022913"/>
    </source>
</evidence>
<evidence type="ECO:0000256" key="1">
    <source>
        <dbReference type="ARBA" id="ARBA00004219"/>
    </source>
</evidence>
<evidence type="ECO:0000313" key="6">
    <source>
        <dbReference type="EMBL" id="PIT48025.1"/>
    </source>
</evidence>
<dbReference type="Proteomes" id="UP000231484">
    <property type="component" value="Unassembled WGS sequence"/>
</dbReference>
<reference evidence="6 7" key="1">
    <citation type="journal article" date="2017" name="MBio">
        <title>Type VI secretion-mediated competition in the bee gut microbiome.</title>
        <authorList>
            <person name="Steele M.I."/>
            <person name="Kwong W.K."/>
            <person name="Powell J.E."/>
            <person name="Whiteley M."/>
            <person name="Moran N.A."/>
        </authorList>
    </citation>
    <scope>NUCLEOTIDE SEQUENCE [LARGE SCALE GENOMIC DNA]</scope>
    <source>
        <strain evidence="6 7">Occ4-2</strain>
    </source>
</reference>